<reference evidence="3" key="1">
    <citation type="submission" date="2015-04" db="EMBL/GenBank/DDBJ databases">
        <authorList>
            <consortium name="Pathogen Informatics"/>
        </authorList>
    </citation>
    <scope>NUCLEOTIDE SEQUENCE [LARGE SCALE GENOMIC DNA]</scope>
    <source>
        <strain evidence="3">8A</strain>
    </source>
</reference>
<sequence length="204" mass="21620">MKKIFIIFVSLFCAFIYGKGVRNISRKSSVAHPHNQHKVKNVSALEIFSREKTEKDCIKCLPENFCECECNCKNKTGFSMKYRNASLGSNSKRKSMNVNKKISRSRKCNDLPIEDNSGSGAGTEGSGTEGSGTEGSETEGSGTEGSETEGSETEGSGTEGSGTEGSGTEGSGTEGSENGATECYSSCHTETGVQTEECNCSCSC</sequence>
<feature type="compositionally biased region" description="Gly residues" evidence="1">
    <location>
        <begin position="119"/>
        <end position="133"/>
    </location>
</feature>
<feature type="compositionally biased region" description="Low complexity" evidence="1">
    <location>
        <begin position="134"/>
        <end position="145"/>
    </location>
</feature>
<organism evidence="3 4">
    <name type="scientific">Plasmodium gallinaceum</name>
    <dbReference type="NCBI Taxonomy" id="5849"/>
    <lineage>
        <taxon>Eukaryota</taxon>
        <taxon>Sar</taxon>
        <taxon>Alveolata</taxon>
        <taxon>Apicomplexa</taxon>
        <taxon>Aconoidasida</taxon>
        <taxon>Haemosporida</taxon>
        <taxon>Plasmodiidae</taxon>
        <taxon>Plasmodium</taxon>
        <taxon>Plasmodium (Haemamoeba)</taxon>
    </lineage>
</organism>
<comment type="caution">
    <text evidence="3">The sequence shown here is derived from an EMBL/GenBank/DDBJ whole genome shotgun (WGS) entry which is preliminary data.</text>
</comment>
<keyword evidence="4" id="KW-1185">Reference proteome</keyword>
<feature type="signal peptide" evidence="2">
    <location>
        <begin position="1"/>
        <end position="20"/>
    </location>
</feature>
<feature type="region of interest" description="Disordered" evidence="1">
    <location>
        <begin position="108"/>
        <end position="193"/>
    </location>
</feature>
<dbReference type="GeneID" id="39731293"/>
<evidence type="ECO:0000256" key="2">
    <source>
        <dbReference type="SAM" id="SignalP"/>
    </source>
</evidence>
<dbReference type="Proteomes" id="UP000220797">
    <property type="component" value="Unassembled WGS sequence"/>
</dbReference>
<dbReference type="RefSeq" id="XP_028528372.1">
    <property type="nucleotide sequence ID" value="XM_028671750.1"/>
</dbReference>
<proteinExistence type="predicted"/>
<feature type="compositionally biased region" description="Gly residues" evidence="1">
    <location>
        <begin position="157"/>
        <end position="173"/>
    </location>
</feature>
<evidence type="ECO:0000256" key="1">
    <source>
        <dbReference type="SAM" id="MobiDB-lite"/>
    </source>
</evidence>
<accession>A0A1J1GSU2</accession>
<keyword evidence="2" id="KW-0732">Signal</keyword>
<feature type="chain" id="PRO_5013289349" evidence="2">
    <location>
        <begin position="21"/>
        <end position="204"/>
    </location>
</feature>
<dbReference type="AlphaFoldDB" id="A0A1J1GSU2"/>
<gene>
    <name evidence="3" type="primary">SOAP</name>
    <name evidence="3" type="ORF">PGAL8A_00276100</name>
</gene>
<dbReference type="VEuPathDB" id="PlasmoDB:PGAL8A_00276100"/>
<feature type="compositionally biased region" description="Polar residues" evidence="1">
    <location>
        <begin position="183"/>
        <end position="193"/>
    </location>
</feature>
<name>A0A1J1GSU2_PLAGA</name>
<protein>
    <submittedName>
        <fullName evidence="3">Secreted ookinete adhesive protein, putative</fullName>
    </submittedName>
</protein>
<dbReference type="EMBL" id="CVMV01000045">
    <property type="protein sequence ID" value="CRG95563.1"/>
    <property type="molecule type" value="Genomic_DNA"/>
</dbReference>
<dbReference type="OrthoDB" id="369750at2759"/>
<evidence type="ECO:0000313" key="4">
    <source>
        <dbReference type="Proteomes" id="UP000220797"/>
    </source>
</evidence>
<evidence type="ECO:0000313" key="3">
    <source>
        <dbReference type="EMBL" id="CRG95563.1"/>
    </source>
</evidence>